<gene>
    <name evidence="1" type="ORF">SAMN02983004_01091</name>
</gene>
<protein>
    <submittedName>
        <fullName evidence="1">Uncharacterized protein</fullName>
    </submittedName>
</protein>
<organism evidence="1 2">
    <name type="scientific">Borreliella japonica</name>
    <name type="common">Borrelia japonica</name>
    <dbReference type="NCBI Taxonomy" id="34095"/>
    <lineage>
        <taxon>Bacteria</taxon>
        <taxon>Pseudomonadati</taxon>
        <taxon>Spirochaetota</taxon>
        <taxon>Spirochaetia</taxon>
        <taxon>Spirochaetales</taxon>
        <taxon>Borreliaceae</taxon>
        <taxon>Borreliella</taxon>
    </lineage>
</organism>
<evidence type="ECO:0000313" key="1">
    <source>
        <dbReference type="EMBL" id="SCW43232.1"/>
    </source>
</evidence>
<evidence type="ECO:0000313" key="2">
    <source>
        <dbReference type="Proteomes" id="UP000199262"/>
    </source>
</evidence>
<feature type="non-terminal residue" evidence="1">
    <location>
        <position position="139"/>
    </location>
</feature>
<accession>A0A1G4QFE1</accession>
<dbReference type="Proteomes" id="UP000199262">
    <property type="component" value="Unassembled WGS sequence"/>
</dbReference>
<keyword evidence="2" id="KW-1185">Reference proteome</keyword>
<proteinExistence type="predicted"/>
<sequence>MQDQVDVVQEINLKSPEIADENSEIADLSQEVEKGNETAEISSAKEDTTEDCTSLGLDIVFYTDEGQIFELTPFVDISSIVLEEKIVDPSLKTAASSFSFSVSGLSEEFLNFLFFRNEDIFVKVNDKNNPVFRGILEKF</sequence>
<reference evidence="2" key="1">
    <citation type="submission" date="2016-10" db="EMBL/GenBank/DDBJ databases">
        <authorList>
            <person name="Varghese N."/>
            <person name="Submissions S."/>
        </authorList>
    </citation>
    <scope>NUCLEOTIDE SEQUENCE [LARGE SCALE GENOMIC DNA]</scope>
    <source>
        <strain evidence="2">ATCC 51557</strain>
    </source>
</reference>
<name>A0A1G4QFE1_BORJA</name>
<dbReference type="EMBL" id="FMTE01000019">
    <property type="protein sequence ID" value="SCW43232.1"/>
    <property type="molecule type" value="Genomic_DNA"/>
</dbReference>
<dbReference type="AlphaFoldDB" id="A0A1G4QFE1"/>